<evidence type="ECO:0000313" key="4">
    <source>
        <dbReference type="Proteomes" id="UP000239068"/>
    </source>
</evidence>
<feature type="compositionally biased region" description="Polar residues" evidence="1">
    <location>
        <begin position="114"/>
        <end position="135"/>
    </location>
</feature>
<protein>
    <submittedName>
        <fullName evidence="3">Uncharacterized protein</fullName>
    </submittedName>
</protein>
<keyword evidence="4" id="KW-1185">Reference proteome</keyword>
<evidence type="ECO:0000256" key="2">
    <source>
        <dbReference type="SAM" id="Phobius"/>
    </source>
</evidence>
<keyword evidence="2" id="KW-1133">Transmembrane helix</keyword>
<comment type="caution">
    <text evidence="3">The sequence shown here is derived from an EMBL/GenBank/DDBJ whole genome shotgun (WGS) entry which is preliminary data.</text>
</comment>
<feature type="region of interest" description="Disordered" evidence="1">
    <location>
        <begin position="114"/>
        <end position="138"/>
    </location>
</feature>
<evidence type="ECO:0000256" key="1">
    <source>
        <dbReference type="SAM" id="MobiDB-lite"/>
    </source>
</evidence>
<gene>
    <name evidence="3" type="ORF">BTO16_08995</name>
</gene>
<organism evidence="3 4">
    <name type="scientific">Polaribacter glomeratus</name>
    <dbReference type="NCBI Taxonomy" id="102"/>
    <lineage>
        <taxon>Bacteria</taxon>
        <taxon>Pseudomonadati</taxon>
        <taxon>Bacteroidota</taxon>
        <taxon>Flavobacteriia</taxon>
        <taxon>Flavobacteriales</taxon>
        <taxon>Flavobacteriaceae</taxon>
    </lineage>
</organism>
<dbReference type="RefSeq" id="WP_105021256.1">
    <property type="nucleotide sequence ID" value="NZ_MSCM01000001.1"/>
</dbReference>
<feature type="transmembrane region" description="Helical" evidence="2">
    <location>
        <begin position="150"/>
        <end position="169"/>
    </location>
</feature>
<dbReference type="Proteomes" id="UP000239068">
    <property type="component" value="Unassembled WGS sequence"/>
</dbReference>
<dbReference type="AlphaFoldDB" id="A0A2S7WYR2"/>
<name>A0A2S7WYR2_9FLAO</name>
<reference evidence="3 4" key="1">
    <citation type="submission" date="2016-12" db="EMBL/GenBank/DDBJ databases">
        <title>Trade-off between light-utilization and light-protection in marine flavobacteria.</title>
        <authorList>
            <person name="Kumagai Y."/>
            <person name="Yoshizawa S."/>
            <person name="Kogure K."/>
            <person name="Iwasaki W."/>
        </authorList>
    </citation>
    <scope>NUCLEOTIDE SEQUENCE [LARGE SCALE GENOMIC DNA]</scope>
    <source>
        <strain evidence="3 4">ATCC 43844</strain>
    </source>
</reference>
<proteinExistence type="predicted"/>
<keyword evidence="2" id="KW-0812">Transmembrane</keyword>
<sequence>MKEEIVIKYFNIVLNGAEKFDIFSINNILLKKDFNPQTEKEREYFHELCDRIEKLATKLKFFEDGKNGWFELSDKGRKSKELGGYFEYEKHIEKKELESEKNVNINIGNLTQGNNYGTQSSGNTALNSPVKQKTVNKTEKEPSKKSWIEIASWIIGSILGLIAIYEFIIKKLLAE</sequence>
<evidence type="ECO:0000313" key="3">
    <source>
        <dbReference type="EMBL" id="PQJ82703.1"/>
    </source>
</evidence>
<keyword evidence="2" id="KW-0472">Membrane</keyword>
<dbReference type="EMBL" id="MSCM01000001">
    <property type="protein sequence ID" value="PQJ82703.1"/>
    <property type="molecule type" value="Genomic_DNA"/>
</dbReference>
<dbReference type="OrthoDB" id="1443827at2"/>
<accession>A0A2S7WYR2</accession>